<dbReference type="RefSeq" id="WP_310093268.1">
    <property type="nucleotide sequence ID" value="NZ_JAVDTT010000002.1"/>
</dbReference>
<dbReference type="InterPro" id="IPR050278">
    <property type="entry name" value="Serine_Prot_S9B/DPPIV"/>
</dbReference>
<evidence type="ECO:0000259" key="4">
    <source>
        <dbReference type="Pfam" id="PF00930"/>
    </source>
</evidence>
<evidence type="ECO:0000313" key="6">
    <source>
        <dbReference type="Proteomes" id="UP001254759"/>
    </source>
</evidence>
<keyword evidence="5" id="KW-0645">Protease</keyword>
<dbReference type="InterPro" id="IPR002469">
    <property type="entry name" value="Peptidase_S9B_N"/>
</dbReference>
<dbReference type="Gene3D" id="3.40.50.1820">
    <property type="entry name" value="alpha/beta hydrolase"/>
    <property type="match status" value="1"/>
</dbReference>
<feature type="domain" description="Dipeptidylpeptidase IV N-terminal" evidence="4">
    <location>
        <begin position="344"/>
        <end position="502"/>
    </location>
</feature>
<dbReference type="InterPro" id="IPR011042">
    <property type="entry name" value="6-blade_b-propeller_TolB-like"/>
</dbReference>
<organism evidence="5 6">
    <name type="scientific">Pseudoxanthomonas sacheonensis</name>
    <dbReference type="NCBI Taxonomy" id="443615"/>
    <lineage>
        <taxon>Bacteria</taxon>
        <taxon>Pseudomonadati</taxon>
        <taxon>Pseudomonadota</taxon>
        <taxon>Gammaproteobacteria</taxon>
        <taxon>Lysobacterales</taxon>
        <taxon>Lysobacteraceae</taxon>
        <taxon>Pseudoxanthomonas</taxon>
    </lineage>
</organism>
<feature type="signal peptide" evidence="2">
    <location>
        <begin position="1"/>
        <end position="22"/>
    </location>
</feature>
<keyword evidence="5" id="KW-0378">Hydrolase</keyword>
<protein>
    <submittedName>
        <fullName evidence="5">Dipeptidyl aminopeptidase/acylaminoacyl peptidase</fullName>
    </submittedName>
</protein>
<accession>A0ABU1RT69</accession>
<dbReference type="Pfam" id="PF00326">
    <property type="entry name" value="Peptidase_S9"/>
    <property type="match status" value="1"/>
</dbReference>
<evidence type="ECO:0000313" key="5">
    <source>
        <dbReference type="EMBL" id="MDR6841976.1"/>
    </source>
</evidence>
<evidence type="ECO:0000256" key="1">
    <source>
        <dbReference type="SAM" id="MobiDB-lite"/>
    </source>
</evidence>
<feature type="region of interest" description="Disordered" evidence="1">
    <location>
        <begin position="72"/>
        <end position="98"/>
    </location>
</feature>
<dbReference type="Gene3D" id="2.140.10.30">
    <property type="entry name" value="Dipeptidylpeptidase IV, N-terminal domain"/>
    <property type="match status" value="1"/>
</dbReference>
<evidence type="ECO:0000256" key="2">
    <source>
        <dbReference type="SAM" id="SignalP"/>
    </source>
</evidence>
<proteinExistence type="predicted"/>
<dbReference type="InterPro" id="IPR001375">
    <property type="entry name" value="Peptidase_S9_cat"/>
</dbReference>
<dbReference type="InterPro" id="IPR029058">
    <property type="entry name" value="AB_hydrolase_fold"/>
</dbReference>
<dbReference type="GO" id="GO:0004177">
    <property type="term" value="F:aminopeptidase activity"/>
    <property type="evidence" value="ECO:0007669"/>
    <property type="project" value="UniProtKB-KW"/>
</dbReference>
<name>A0ABU1RT69_9GAMM</name>
<comment type="caution">
    <text evidence="5">The sequence shown here is derived from an EMBL/GenBank/DDBJ whole genome shotgun (WGS) entry which is preliminary data.</text>
</comment>
<evidence type="ECO:0000259" key="3">
    <source>
        <dbReference type="Pfam" id="PF00326"/>
    </source>
</evidence>
<gene>
    <name evidence="5" type="ORF">J2W94_002261</name>
</gene>
<sequence>MRPRLNALLLALPLAFAGTTAAQDAPALTIEQVMADPDWIGPPVEAAWWAWDGKQVQYQLKRQDSPIRDTFQQSVSGAAAQRVGDSERDTLDADNPVYDPQRQRMAFVRNGDVFVRDLRNGALTQLTRSNDDDTQPQFAADGGVIWRVANQWYRWNQGTGVTQAAIVKAEKDPNAKPKPDALREQQLRTIETLARDKAQRDALQAQNESWRKADPSRAPAPVYLGDEVQIMESALSPDARWLLVVTQKKGADAGQAGKLPRYVTESGYEEFQEVRTRVGRNAPLPQALWLVDLANASARELKFDVLPGIADDPLAALRKAAGKDPLKGNRDVQVATSGDNGDGATLRWSADGRNVAVMVRAIDNKDRWIASVDLASGKLQPRHRLTDPAWINWGFNDFGWLDDNRTLWFLSEQTGYSHLYTQRDADKPKQLTSGHWEVSSPVPATDGGFFFLCNRKKPGAYEICRVDGGKVRELTALGGVEDFTLSPDGSKLLLHRSGSYLPSQLAVVDSKGGDAKTLTDTRTPAFKSRAWIEPEFVQVPSQHGAGKVWAKYYGPVTLDPAKRYPIVMFVHGAGYLQNVHERYPAYFREQMFHNLLVQRGYIVLDMDYRGSEGYGRDWRAAIYRNMGHPELDDYLDGLDWLVTNKQGDRDRAGIYGGSYGGFMTFMALFREPGKFKAGAALRPVVDWTQYNHEYTSNILNTPELDPEAYRKSSPIEYAAGLQDHLLIAHGMIDDNVFFRDSVVLTQKLIELHKDNWEIAPYPLERHSFTRADSWLDEYKRVLKLFEENLK</sequence>
<dbReference type="EMBL" id="JAVDTT010000002">
    <property type="protein sequence ID" value="MDR6841976.1"/>
    <property type="molecule type" value="Genomic_DNA"/>
</dbReference>
<dbReference type="Gene3D" id="2.120.10.30">
    <property type="entry name" value="TolB, C-terminal domain"/>
    <property type="match status" value="1"/>
</dbReference>
<dbReference type="SUPFAM" id="SSF53474">
    <property type="entry name" value="alpha/beta-Hydrolases"/>
    <property type="match status" value="1"/>
</dbReference>
<reference evidence="5 6" key="1">
    <citation type="submission" date="2023-07" db="EMBL/GenBank/DDBJ databases">
        <title>Sorghum-associated microbial communities from plants grown in Nebraska, USA.</title>
        <authorList>
            <person name="Schachtman D."/>
        </authorList>
    </citation>
    <scope>NUCLEOTIDE SEQUENCE [LARGE SCALE GENOMIC DNA]</scope>
    <source>
        <strain evidence="5 6">BE107</strain>
    </source>
</reference>
<keyword evidence="6" id="KW-1185">Reference proteome</keyword>
<keyword evidence="5" id="KW-0031">Aminopeptidase</keyword>
<feature type="domain" description="Peptidase S9 prolyl oligopeptidase catalytic" evidence="3">
    <location>
        <begin position="595"/>
        <end position="790"/>
    </location>
</feature>
<keyword evidence="2" id="KW-0732">Signal</keyword>
<dbReference type="SUPFAM" id="SSF82171">
    <property type="entry name" value="DPP6 N-terminal domain-like"/>
    <property type="match status" value="1"/>
</dbReference>
<dbReference type="Pfam" id="PF00930">
    <property type="entry name" value="DPPIV_N"/>
    <property type="match status" value="1"/>
</dbReference>
<dbReference type="Proteomes" id="UP001254759">
    <property type="component" value="Unassembled WGS sequence"/>
</dbReference>
<dbReference type="PANTHER" id="PTHR11731">
    <property type="entry name" value="PROTEASE FAMILY S9B,C DIPEPTIDYL-PEPTIDASE IV-RELATED"/>
    <property type="match status" value="1"/>
</dbReference>
<dbReference type="PANTHER" id="PTHR11731:SF193">
    <property type="entry name" value="DIPEPTIDYL PEPTIDASE 9"/>
    <property type="match status" value="1"/>
</dbReference>
<feature type="chain" id="PRO_5046824972" evidence="2">
    <location>
        <begin position="23"/>
        <end position="790"/>
    </location>
</feature>